<evidence type="ECO:0000313" key="2">
    <source>
        <dbReference type="EMBL" id="CAD8080592.1"/>
    </source>
</evidence>
<gene>
    <name evidence="2" type="ORF">PSON_ATCC_30995.1.T0400339</name>
</gene>
<reference evidence="2" key="1">
    <citation type="submission" date="2021-01" db="EMBL/GenBank/DDBJ databases">
        <authorList>
            <consortium name="Genoscope - CEA"/>
            <person name="William W."/>
        </authorList>
    </citation>
    <scope>NUCLEOTIDE SEQUENCE</scope>
</reference>
<keyword evidence="3" id="KW-1185">Reference proteome</keyword>
<evidence type="ECO:0000256" key="1">
    <source>
        <dbReference type="SAM" id="Coils"/>
    </source>
</evidence>
<evidence type="ECO:0000313" key="3">
    <source>
        <dbReference type="Proteomes" id="UP000692954"/>
    </source>
</evidence>
<keyword evidence="1" id="KW-0175">Coiled coil</keyword>
<protein>
    <submittedName>
        <fullName evidence="2">Uncharacterized protein</fullName>
    </submittedName>
</protein>
<dbReference type="AlphaFoldDB" id="A0A8S1MMP2"/>
<comment type="caution">
    <text evidence="2">The sequence shown here is derived from an EMBL/GenBank/DDBJ whole genome shotgun (WGS) entry which is preliminary data.</text>
</comment>
<feature type="coiled-coil region" evidence="1">
    <location>
        <begin position="198"/>
        <end position="225"/>
    </location>
</feature>
<name>A0A8S1MMP2_9CILI</name>
<accession>A0A8S1MMP2</accession>
<organism evidence="2 3">
    <name type="scientific">Paramecium sonneborni</name>
    <dbReference type="NCBI Taxonomy" id="65129"/>
    <lineage>
        <taxon>Eukaryota</taxon>
        <taxon>Sar</taxon>
        <taxon>Alveolata</taxon>
        <taxon>Ciliophora</taxon>
        <taxon>Intramacronucleata</taxon>
        <taxon>Oligohymenophorea</taxon>
        <taxon>Peniculida</taxon>
        <taxon>Parameciidae</taxon>
        <taxon>Paramecium</taxon>
    </lineage>
</organism>
<dbReference type="EMBL" id="CAJJDN010000040">
    <property type="protein sequence ID" value="CAD8080592.1"/>
    <property type="molecule type" value="Genomic_DNA"/>
</dbReference>
<dbReference type="Proteomes" id="UP000692954">
    <property type="component" value="Unassembled WGS sequence"/>
</dbReference>
<proteinExistence type="predicted"/>
<sequence>MSIQKRKRIFDSSDDHSPIRIVQKYCAANLCFDEDTKNHFIKEIEERKKKINSIEVNFTKEEVDKVRDYTLNKLNLTAQNIQKQINQIKPSEISHKIFEEKAIDFENKRNKIYTKFQEDIKIIDQSILNCITDEELHQQLAKYKVPATCITKWTCDGFLEQSLAEIQSFSIQIQNQLNNYQKQLQPPPSSDIQQLNSLLESTNNYDELQCDMLELEKQMAEFQKQLELEV</sequence>